<sequence length="56" mass="6842">MTIIILVVTAKISWIYKMNPAYFFLNKKTLRLRYYKNFSYDLMFVIIKEFLNAKLI</sequence>
<dbReference type="EMBL" id="BMBA01000002">
    <property type="protein sequence ID" value="GFZ31720.1"/>
    <property type="molecule type" value="Genomic_DNA"/>
</dbReference>
<keyword evidence="2" id="KW-1185">Reference proteome</keyword>
<dbReference type="Proteomes" id="UP000663802">
    <property type="component" value="Unassembled WGS sequence"/>
</dbReference>
<comment type="caution">
    <text evidence="1">The sequence shown here is derived from an EMBL/GenBank/DDBJ whole genome shotgun (WGS) entry which is preliminary data.</text>
</comment>
<accession>A0ABQ1EAB6</accession>
<protein>
    <submittedName>
        <fullName evidence="1">Uncharacterized protein</fullName>
    </submittedName>
</protein>
<evidence type="ECO:0000313" key="1">
    <source>
        <dbReference type="EMBL" id="GFZ31720.1"/>
    </source>
</evidence>
<reference evidence="1 2" key="1">
    <citation type="journal article" date="2021" name="Int. J. Syst. Evol. Microbiol.">
        <title>Clostridium zeae sp. nov., isolated from corn silage.</title>
        <authorList>
            <person name="Kobayashi H."/>
            <person name="Tanizawa Y."/>
            <person name="Yagura M."/>
            <person name="Sakamoto M."/>
            <person name="Ohkuma M."/>
            <person name="Tohno M."/>
        </authorList>
    </citation>
    <scope>NUCLEOTIDE SEQUENCE [LARGE SCALE GENOMIC DNA]</scope>
    <source>
        <strain evidence="1 2">CSC2</strain>
    </source>
</reference>
<gene>
    <name evidence="1" type="ORF">CSC2_22460</name>
</gene>
<organism evidence="1 2">
    <name type="scientific">Clostridium zeae</name>
    <dbReference type="NCBI Taxonomy" id="2759022"/>
    <lineage>
        <taxon>Bacteria</taxon>
        <taxon>Bacillati</taxon>
        <taxon>Bacillota</taxon>
        <taxon>Clostridia</taxon>
        <taxon>Eubacteriales</taxon>
        <taxon>Clostridiaceae</taxon>
        <taxon>Clostridium</taxon>
    </lineage>
</organism>
<proteinExistence type="predicted"/>
<evidence type="ECO:0000313" key="2">
    <source>
        <dbReference type="Proteomes" id="UP000663802"/>
    </source>
</evidence>
<name>A0ABQ1EAB6_9CLOT</name>